<name>A0A0T7FZ75_NEOGA</name>
<organism evidence="1 2">
    <name type="scientific">Neorhizobium galegae bv. officinalis</name>
    <dbReference type="NCBI Taxonomy" id="323656"/>
    <lineage>
        <taxon>Bacteria</taxon>
        <taxon>Pseudomonadati</taxon>
        <taxon>Pseudomonadota</taxon>
        <taxon>Alphaproteobacteria</taxon>
        <taxon>Hyphomicrobiales</taxon>
        <taxon>Rhizobiaceae</taxon>
        <taxon>Rhizobium/Agrobacterium group</taxon>
        <taxon>Neorhizobium</taxon>
    </lineage>
</organism>
<dbReference type="EMBL" id="CCRH01000020">
    <property type="protein sequence ID" value="CDZ40238.1"/>
    <property type="molecule type" value="Genomic_DNA"/>
</dbReference>
<evidence type="ECO:0000313" key="2">
    <source>
        <dbReference type="Proteomes" id="UP000046176"/>
    </source>
</evidence>
<dbReference type="AlphaFoldDB" id="A0A0T7FZ75"/>
<reference evidence="1 2" key="1">
    <citation type="submission" date="2014-08" db="EMBL/GenBank/DDBJ databases">
        <authorList>
            <person name="Chen Y.-H."/>
        </authorList>
    </citation>
    <scope>NUCLEOTIDE SEQUENCE [LARGE SCALE GENOMIC DNA]</scope>
</reference>
<gene>
    <name evidence="1" type="ORF">NGAL_HAMBI1145_52920</name>
</gene>
<protein>
    <submittedName>
        <fullName evidence="1">Uncharacterized protein</fullName>
    </submittedName>
</protein>
<accession>A0A0T7FZ75</accession>
<proteinExistence type="predicted"/>
<sequence length="151" mass="16985">MWNSRMRMIFLATVILPSGCGHVTRQLPAQPVPPFSSLSLAGCRHYASNIVDCQLEYGTEFGRQRLGSVQQIELATGRHTGRYQVASCYQAPRIQKELPNFVCRIYDARSGADAGSVLSKGGTAVRLARILGDREQIQYRWTPDKWSRLRD</sequence>
<evidence type="ECO:0000313" key="1">
    <source>
        <dbReference type="EMBL" id="CDZ40238.1"/>
    </source>
</evidence>
<dbReference type="Proteomes" id="UP000046176">
    <property type="component" value="Unassembled WGS sequence"/>
</dbReference>